<protein>
    <submittedName>
        <fullName evidence="1">Uncharacterized protein</fullName>
    </submittedName>
</protein>
<reference evidence="1" key="1">
    <citation type="submission" date="2023-07" db="EMBL/GenBank/DDBJ databases">
        <title>Sequencing the genomes of 1000 actinobacteria strains.</title>
        <authorList>
            <person name="Klenk H.-P."/>
        </authorList>
    </citation>
    <scope>NUCLEOTIDE SEQUENCE</scope>
    <source>
        <strain evidence="1">DSM 107476</strain>
    </source>
</reference>
<evidence type="ECO:0000313" key="1">
    <source>
        <dbReference type="EMBL" id="MDR7329800.1"/>
    </source>
</evidence>
<proteinExistence type="predicted"/>
<name>A0ABU1ZY84_9CORY</name>
<dbReference type="RefSeq" id="WP_290194901.1">
    <property type="nucleotide sequence ID" value="NZ_CP047654.1"/>
</dbReference>
<comment type="caution">
    <text evidence="1">The sequence shown here is derived from an EMBL/GenBank/DDBJ whole genome shotgun (WGS) entry which is preliminary data.</text>
</comment>
<dbReference type="Proteomes" id="UP001180840">
    <property type="component" value="Unassembled WGS sequence"/>
</dbReference>
<organism evidence="1 2">
    <name type="scientific">Corynebacterium guangdongense</name>
    <dbReference type="NCBI Taxonomy" id="1783348"/>
    <lineage>
        <taxon>Bacteria</taxon>
        <taxon>Bacillati</taxon>
        <taxon>Actinomycetota</taxon>
        <taxon>Actinomycetes</taxon>
        <taxon>Mycobacteriales</taxon>
        <taxon>Corynebacteriaceae</taxon>
        <taxon>Corynebacterium</taxon>
    </lineage>
</organism>
<gene>
    <name evidence="1" type="ORF">J2S39_001476</name>
</gene>
<dbReference type="EMBL" id="JAVDXZ010000001">
    <property type="protein sequence ID" value="MDR7329800.1"/>
    <property type="molecule type" value="Genomic_DNA"/>
</dbReference>
<evidence type="ECO:0000313" key="2">
    <source>
        <dbReference type="Proteomes" id="UP001180840"/>
    </source>
</evidence>
<keyword evidence="2" id="KW-1185">Reference proteome</keyword>
<sequence length="478" mass="50739">MTAGFDVDTVFPDRWERYLEYPFHIGGRPGVISSEIAFWDFLVEEGTAVAEAVAGAAVDSFRGDAADALNRLITRGHAPAVTGLMASAGRMRELIGDYDGALAELREVMELNKEQAKLHRDGWEGRGREFHALAGRLRSAAGAGDPELYYRIAGQMLVVQEEYLHHMREFSTCFDNAVDLRSATVDLDGLTASRMRQLTDGLGTWSPPTAQEEWNDGALEVVAERLMEAGRRLIDDGLYLQWLPAAVLPVPVAGVDAIAGDQVVVASAAAVAALSAAVAALAEGIQVTGSAMVGAAVRYVTSDAEAAGELLALVINPTTPDSGLDPRTAAGYSQELIEELGKAVDQSTPAGTRIVEMTDRASSKAMSTADLVTTSAAIAEAVDAGVPVGEAVRQHAMEPMLREGARDLAFTQVNRRLSKRVAGSVAMSLLKPRLVGRLGPTGVAANAALVVHDGVTSVREAREAKRRMEIRGRQAGRG</sequence>
<accession>A0ABU1ZY84</accession>